<protein>
    <submittedName>
        <fullName evidence="1">Uncharacterized protein</fullName>
    </submittedName>
</protein>
<accession>A0A8S5MUM2</accession>
<name>A0A8S5MUM2_9CAUD</name>
<reference evidence="1" key="1">
    <citation type="journal article" date="2021" name="Proc. Natl. Acad. Sci. U.S.A.">
        <title>A Catalog of Tens of Thousands of Viruses from Human Metagenomes Reveals Hidden Associations with Chronic Diseases.</title>
        <authorList>
            <person name="Tisza M.J."/>
            <person name="Buck C.B."/>
        </authorList>
    </citation>
    <scope>NUCLEOTIDE SEQUENCE</scope>
    <source>
        <strain evidence="1">CtoSr5</strain>
    </source>
</reference>
<evidence type="ECO:0000313" key="1">
    <source>
        <dbReference type="EMBL" id="DAD86046.1"/>
    </source>
</evidence>
<sequence>MKYNNSIGQKRTIFNKIRHIDTIRYNSKTFSLISTRIIH</sequence>
<proteinExistence type="predicted"/>
<dbReference type="EMBL" id="BK014993">
    <property type="protein sequence ID" value="DAD86046.1"/>
    <property type="molecule type" value="Genomic_DNA"/>
</dbReference>
<organism evidence="1">
    <name type="scientific">Siphoviridae sp. ctoSr5</name>
    <dbReference type="NCBI Taxonomy" id="2826460"/>
    <lineage>
        <taxon>Viruses</taxon>
        <taxon>Duplodnaviria</taxon>
        <taxon>Heunggongvirae</taxon>
        <taxon>Uroviricota</taxon>
        <taxon>Caudoviricetes</taxon>
    </lineage>
</organism>